<evidence type="ECO:0000256" key="2">
    <source>
        <dbReference type="ARBA" id="ARBA00004749"/>
    </source>
</evidence>
<dbReference type="Pfam" id="PF01494">
    <property type="entry name" value="FAD_binding_3"/>
    <property type="match status" value="1"/>
</dbReference>
<evidence type="ECO:0000256" key="6">
    <source>
        <dbReference type="ARBA" id="ARBA00023002"/>
    </source>
</evidence>
<comment type="pathway">
    <text evidence="2">Cofactor biosynthesis; ubiquinone biosynthesis.</text>
</comment>
<dbReference type="PRINTS" id="PR00420">
    <property type="entry name" value="RNGMNOXGNASE"/>
</dbReference>
<evidence type="ECO:0000313" key="9">
    <source>
        <dbReference type="EMBL" id="NKI18764.1"/>
    </source>
</evidence>
<dbReference type="Gene3D" id="3.50.50.60">
    <property type="entry name" value="FAD/NAD(P)-binding domain"/>
    <property type="match status" value="2"/>
</dbReference>
<reference evidence="9 10" key="1">
    <citation type="submission" date="2020-04" db="EMBL/GenBank/DDBJ databases">
        <authorList>
            <person name="Yoon J."/>
        </authorList>
    </citation>
    <scope>NUCLEOTIDE SEQUENCE [LARGE SCALE GENOMIC DNA]</scope>
    <source>
        <strain evidence="9 10">KMU-166</strain>
    </source>
</reference>
<dbReference type="PANTHER" id="PTHR43876:SF7">
    <property type="entry name" value="UBIQUINONE BIOSYNTHESIS MONOOXYGENASE COQ6, MITOCHONDRIAL"/>
    <property type="match status" value="1"/>
</dbReference>
<dbReference type="EMBL" id="JAAWWK010000005">
    <property type="protein sequence ID" value="NKI18764.1"/>
    <property type="molecule type" value="Genomic_DNA"/>
</dbReference>
<sequence>MAERALESFDLIVVGAGMAGAAVALAMAEENLKVALIDGQKMPEGWPPVLDDSVLDYDARVSALTAASRQFLDELGVWQGIVERRACAYRDMEVWDAEGTGRIHFSAAEVNQSALGHIVENRLVNAGLLEALRASRVQCVLGAPVKSYRREAGRGVLELEDGRRLGSPLVVAADGANSRLREAGGFQTREWNYHHHAIVCTVETESPHQDRAWQRFLPEGPLAFLPLADAAGSGRYCSIVWSALPDVATQLMGLDDDAFAQSLTRHFEGRLGEVLACSKRFSFPLRQRHAVDYVKDGIVLVGDAAHTIHPLAGQGINLGFADAQALADELKRALRRGLMLSDNVALARYQRRRKGDNLAMMAAMEGFQHLFESPAMPLRLARNLGMSLLDRAVPLKRQIIARAMGLPVL</sequence>
<dbReference type="SUPFAM" id="SSF51905">
    <property type="entry name" value="FAD/NAD(P)-binding domain"/>
    <property type="match status" value="1"/>
</dbReference>
<dbReference type="InterPro" id="IPR051205">
    <property type="entry name" value="UbiH/COQ6_monooxygenase"/>
</dbReference>
<dbReference type="PANTHER" id="PTHR43876">
    <property type="entry name" value="UBIQUINONE BIOSYNTHESIS MONOOXYGENASE COQ6, MITOCHONDRIAL"/>
    <property type="match status" value="1"/>
</dbReference>
<dbReference type="NCBIfam" id="TIGR01988">
    <property type="entry name" value="Ubi-OHases"/>
    <property type="match status" value="1"/>
</dbReference>
<keyword evidence="7" id="KW-0503">Monooxygenase</keyword>
<evidence type="ECO:0000256" key="5">
    <source>
        <dbReference type="ARBA" id="ARBA00022827"/>
    </source>
</evidence>
<accession>A0ABX1GHR9</accession>
<protein>
    <submittedName>
        <fullName evidence="9">UbiH/UbiF/VisC/COQ6 family ubiquinone biosynthesis hydroxylase</fullName>
    </submittedName>
</protein>
<dbReference type="Proteomes" id="UP000765845">
    <property type="component" value="Unassembled WGS sequence"/>
</dbReference>
<evidence type="ECO:0000259" key="8">
    <source>
        <dbReference type="Pfam" id="PF01494"/>
    </source>
</evidence>
<keyword evidence="9" id="KW-0830">Ubiquinone</keyword>
<comment type="caution">
    <text evidence="9">The sequence shown here is derived from an EMBL/GenBank/DDBJ whole genome shotgun (WGS) entry which is preliminary data.</text>
</comment>
<evidence type="ECO:0000256" key="3">
    <source>
        <dbReference type="ARBA" id="ARBA00005349"/>
    </source>
</evidence>
<keyword evidence="6" id="KW-0560">Oxidoreductase</keyword>
<keyword evidence="4" id="KW-0285">Flavoprotein</keyword>
<keyword evidence="5" id="KW-0274">FAD</keyword>
<dbReference type="RefSeq" id="WP_168451273.1">
    <property type="nucleotide sequence ID" value="NZ_JAAWWK010000005.1"/>
</dbReference>
<dbReference type="InterPro" id="IPR018168">
    <property type="entry name" value="Ubi_Hdrlase_CS"/>
</dbReference>
<dbReference type="InterPro" id="IPR036188">
    <property type="entry name" value="FAD/NAD-bd_sf"/>
</dbReference>
<keyword evidence="10" id="KW-1185">Reference proteome</keyword>
<evidence type="ECO:0000256" key="7">
    <source>
        <dbReference type="ARBA" id="ARBA00023033"/>
    </source>
</evidence>
<name>A0ABX1GHR9_9GAMM</name>
<evidence type="ECO:0000313" key="10">
    <source>
        <dbReference type="Proteomes" id="UP000765845"/>
    </source>
</evidence>
<gene>
    <name evidence="9" type="ORF">HCU74_15235</name>
</gene>
<evidence type="ECO:0000256" key="4">
    <source>
        <dbReference type="ARBA" id="ARBA00022630"/>
    </source>
</evidence>
<comment type="cofactor">
    <cofactor evidence="1">
        <name>FAD</name>
        <dbReference type="ChEBI" id="CHEBI:57692"/>
    </cofactor>
</comment>
<feature type="domain" description="FAD-binding" evidence="8">
    <location>
        <begin position="10"/>
        <end position="335"/>
    </location>
</feature>
<organism evidence="9 10">
    <name type="scientific">Spongiibacter thalassae</name>
    <dbReference type="NCBI Taxonomy" id="2721624"/>
    <lineage>
        <taxon>Bacteria</taxon>
        <taxon>Pseudomonadati</taxon>
        <taxon>Pseudomonadota</taxon>
        <taxon>Gammaproteobacteria</taxon>
        <taxon>Cellvibrionales</taxon>
        <taxon>Spongiibacteraceae</taxon>
        <taxon>Spongiibacter</taxon>
    </lineage>
</organism>
<dbReference type="InterPro" id="IPR002938">
    <property type="entry name" value="FAD-bd"/>
</dbReference>
<comment type="similarity">
    <text evidence="3">Belongs to the UbiH/COQ6 family.</text>
</comment>
<dbReference type="PROSITE" id="PS01304">
    <property type="entry name" value="UBIH"/>
    <property type="match status" value="1"/>
</dbReference>
<dbReference type="InterPro" id="IPR010971">
    <property type="entry name" value="UbiH/COQ6"/>
</dbReference>
<evidence type="ECO:0000256" key="1">
    <source>
        <dbReference type="ARBA" id="ARBA00001974"/>
    </source>
</evidence>
<proteinExistence type="inferred from homology"/>